<evidence type="ECO:0000256" key="6">
    <source>
        <dbReference type="SAM" id="Phobius"/>
    </source>
</evidence>
<feature type="domain" description="EamA" evidence="7">
    <location>
        <begin position="2"/>
        <end position="126"/>
    </location>
</feature>
<dbReference type="InterPro" id="IPR050638">
    <property type="entry name" value="AA-Vitamin_Transporters"/>
</dbReference>
<feature type="transmembrane region" description="Helical" evidence="6">
    <location>
        <begin position="58"/>
        <end position="77"/>
    </location>
</feature>
<evidence type="ECO:0000313" key="8">
    <source>
        <dbReference type="EMBL" id="MER2492726.1"/>
    </source>
</evidence>
<dbReference type="InterPro" id="IPR037185">
    <property type="entry name" value="EmrE-like"/>
</dbReference>
<dbReference type="RefSeq" id="WP_350402191.1">
    <property type="nucleotide sequence ID" value="NZ_JBELOE010000228.1"/>
</dbReference>
<protein>
    <submittedName>
        <fullName evidence="8">EamA family transporter</fullName>
    </submittedName>
</protein>
<dbReference type="PANTHER" id="PTHR32322:SF2">
    <property type="entry name" value="EAMA DOMAIN-CONTAINING PROTEIN"/>
    <property type="match status" value="1"/>
</dbReference>
<feature type="transmembrane region" description="Helical" evidence="6">
    <location>
        <begin position="83"/>
        <end position="99"/>
    </location>
</feature>
<feature type="transmembrane region" description="Helical" evidence="6">
    <location>
        <begin position="233"/>
        <end position="254"/>
    </location>
</feature>
<keyword evidence="3 6" id="KW-0812">Transmembrane</keyword>
<keyword evidence="4 6" id="KW-1133">Transmembrane helix</keyword>
<feature type="transmembrane region" description="Helical" evidence="6">
    <location>
        <begin position="266"/>
        <end position="283"/>
    </location>
</feature>
<comment type="similarity">
    <text evidence="2">Belongs to the EamA transporter family.</text>
</comment>
<feature type="transmembrane region" description="Helical" evidence="6">
    <location>
        <begin position="111"/>
        <end position="128"/>
    </location>
</feature>
<proteinExistence type="inferred from homology"/>
<dbReference type="Proteomes" id="UP001467690">
    <property type="component" value="Unassembled WGS sequence"/>
</dbReference>
<feature type="transmembrane region" description="Helical" evidence="6">
    <location>
        <begin position="29"/>
        <end position="46"/>
    </location>
</feature>
<dbReference type="EMBL" id="JBELOE010000228">
    <property type="protein sequence ID" value="MER2492726.1"/>
    <property type="molecule type" value="Genomic_DNA"/>
</dbReference>
<comment type="caution">
    <text evidence="8">The sequence shown here is derived from an EMBL/GenBank/DDBJ whole genome shotgun (WGS) entry which is preliminary data.</text>
</comment>
<organism evidence="8 9">
    <name type="scientific">Catenovulum sediminis</name>
    <dbReference type="NCBI Taxonomy" id="1740262"/>
    <lineage>
        <taxon>Bacteria</taxon>
        <taxon>Pseudomonadati</taxon>
        <taxon>Pseudomonadota</taxon>
        <taxon>Gammaproteobacteria</taxon>
        <taxon>Alteromonadales</taxon>
        <taxon>Alteromonadaceae</taxon>
        <taxon>Catenovulum</taxon>
    </lineage>
</organism>
<dbReference type="InterPro" id="IPR000620">
    <property type="entry name" value="EamA_dom"/>
</dbReference>
<feature type="domain" description="EamA" evidence="7">
    <location>
        <begin position="138"/>
        <end position="259"/>
    </location>
</feature>
<evidence type="ECO:0000256" key="4">
    <source>
        <dbReference type="ARBA" id="ARBA00022989"/>
    </source>
</evidence>
<feature type="transmembrane region" description="Helical" evidence="6">
    <location>
        <begin position="172"/>
        <end position="192"/>
    </location>
</feature>
<dbReference type="PANTHER" id="PTHR32322">
    <property type="entry name" value="INNER MEMBRANE TRANSPORTER"/>
    <property type="match status" value="1"/>
</dbReference>
<dbReference type="SUPFAM" id="SSF103481">
    <property type="entry name" value="Multidrug resistance efflux transporter EmrE"/>
    <property type="match status" value="2"/>
</dbReference>
<accession>A0ABV1RIF2</accession>
<name>A0ABV1RIF2_9ALTE</name>
<dbReference type="Pfam" id="PF00892">
    <property type="entry name" value="EamA"/>
    <property type="match status" value="2"/>
</dbReference>
<evidence type="ECO:0000256" key="1">
    <source>
        <dbReference type="ARBA" id="ARBA00004141"/>
    </source>
</evidence>
<sequence>MIYLLITTLTWAFSFGIIGNTLKGLDLLQVADTRLLLAFIAFLPFLKFNTTNWQEKRQLVLLGAVQFGIMYTCYLSAFRFIPSHLVALFSVLTPLYVVLINDLRQRSFSPWYLLATLLSVAGAAVIKAKDIETNAIWLGFILMQIANVAFAFGQVYYRDWKQARPHLNDANLFGYLYLGAAIFTALATLIIAKQPPIPMQATSAQWFALIYLGIIASGFGFFCWNKGATQTSVGVLAAFNNAVVPLAMFTSLFIFGEAKGGTPEQLIRLAIGAALITCAVVLANRKTHT</sequence>
<reference evidence="8 9" key="1">
    <citation type="submission" date="2024-06" db="EMBL/GenBank/DDBJ databases">
        <authorList>
            <person name="Chen R.Y."/>
        </authorList>
    </citation>
    <scope>NUCLEOTIDE SEQUENCE [LARGE SCALE GENOMIC DNA]</scope>
    <source>
        <strain evidence="8 9">D2</strain>
    </source>
</reference>
<evidence type="ECO:0000259" key="7">
    <source>
        <dbReference type="Pfam" id="PF00892"/>
    </source>
</evidence>
<comment type="subcellular location">
    <subcellularLocation>
        <location evidence="1">Membrane</location>
        <topology evidence="1">Multi-pass membrane protein</topology>
    </subcellularLocation>
</comment>
<evidence type="ECO:0000313" key="9">
    <source>
        <dbReference type="Proteomes" id="UP001467690"/>
    </source>
</evidence>
<evidence type="ECO:0000256" key="3">
    <source>
        <dbReference type="ARBA" id="ARBA00022692"/>
    </source>
</evidence>
<keyword evidence="5 6" id="KW-0472">Membrane</keyword>
<evidence type="ECO:0000256" key="2">
    <source>
        <dbReference type="ARBA" id="ARBA00007362"/>
    </source>
</evidence>
<feature type="transmembrane region" description="Helical" evidence="6">
    <location>
        <begin position="204"/>
        <end position="224"/>
    </location>
</feature>
<feature type="transmembrane region" description="Helical" evidence="6">
    <location>
        <begin position="134"/>
        <end position="152"/>
    </location>
</feature>
<keyword evidence="9" id="KW-1185">Reference proteome</keyword>
<evidence type="ECO:0000256" key="5">
    <source>
        <dbReference type="ARBA" id="ARBA00023136"/>
    </source>
</evidence>
<gene>
    <name evidence="8" type="ORF">ABS311_12645</name>
</gene>